<organism evidence="1 3">
    <name type="scientific">Cucumis melo var. makuwa</name>
    <name type="common">Oriental melon</name>
    <dbReference type="NCBI Taxonomy" id="1194695"/>
    <lineage>
        <taxon>Eukaryota</taxon>
        <taxon>Viridiplantae</taxon>
        <taxon>Streptophyta</taxon>
        <taxon>Embryophyta</taxon>
        <taxon>Tracheophyta</taxon>
        <taxon>Spermatophyta</taxon>
        <taxon>Magnoliopsida</taxon>
        <taxon>eudicotyledons</taxon>
        <taxon>Gunneridae</taxon>
        <taxon>Pentapetalae</taxon>
        <taxon>rosids</taxon>
        <taxon>fabids</taxon>
        <taxon>Cucurbitales</taxon>
        <taxon>Cucurbitaceae</taxon>
        <taxon>Benincaseae</taxon>
        <taxon>Cucumis</taxon>
    </lineage>
</organism>
<dbReference type="Proteomes" id="UP000321947">
    <property type="component" value="Unassembled WGS sequence"/>
</dbReference>
<sequence length="263" mass="30014">MFPFECSDALPISIDMVLTKLNSPLELKLACLLGILCTNEAINASNHLYISTLLPWMSPFIEDCFFFLVSLLQGVSVSEESNYMLPLESTFPTVVTLPHPSPYSTILLGNQVPWKTYCRRNFIKGVKSLVVQTTLVQNSEPIKDQDREDRIDENEVVVEHTENETKLNNYENTRKYDPSLDLPIALKKEMKALEKNNTREIYALPKEHKHVGCKWVFILKYKADGTLDIHKVDLDVKNAFLNGDLVEEVYISPSLDFEAQLSQ</sequence>
<name>A0A5A7SIH1_CUCMM</name>
<dbReference type="OrthoDB" id="1711174at2759"/>
<evidence type="ECO:0000313" key="2">
    <source>
        <dbReference type="EMBL" id="TYK04749.1"/>
    </source>
</evidence>
<dbReference type="AlphaFoldDB" id="A0A5A7SIH1"/>
<evidence type="ECO:0000313" key="3">
    <source>
        <dbReference type="Proteomes" id="UP000321393"/>
    </source>
</evidence>
<comment type="caution">
    <text evidence="1">The sequence shown here is derived from an EMBL/GenBank/DDBJ whole genome shotgun (WGS) entry which is preliminary data.</text>
</comment>
<dbReference type="EMBL" id="SSTE01023130">
    <property type="protein sequence ID" value="KAA0025434.1"/>
    <property type="molecule type" value="Genomic_DNA"/>
</dbReference>
<evidence type="ECO:0000313" key="1">
    <source>
        <dbReference type="EMBL" id="KAA0025434.1"/>
    </source>
</evidence>
<protein>
    <submittedName>
        <fullName evidence="1 2">Mitochondrial protein</fullName>
    </submittedName>
</protein>
<evidence type="ECO:0000313" key="4">
    <source>
        <dbReference type="Proteomes" id="UP000321947"/>
    </source>
</evidence>
<dbReference type="EMBL" id="SSTD01014035">
    <property type="protein sequence ID" value="TYK04749.1"/>
    <property type="molecule type" value="Genomic_DNA"/>
</dbReference>
<reference evidence="3 4" key="1">
    <citation type="submission" date="2019-08" db="EMBL/GenBank/DDBJ databases">
        <title>Draft genome sequences of two oriental melons (Cucumis melo L. var makuwa).</title>
        <authorList>
            <person name="Kwon S.-Y."/>
        </authorList>
    </citation>
    <scope>NUCLEOTIDE SEQUENCE [LARGE SCALE GENOMIC DNA]</scope>
    <source>
        <strain evidence="4">cv. Chang Bougi</strain>
        <strain evidence="3">cv. SW 3</strain>
        <tissue evidence="1">Leaf</tissue>
    </source>
</reference>
<accession>A0A5A7SIH1</accession>
<proteinExistence type="predicted"/>
<dbReference type="Proteomes" id="UP000321393">
    <property type="component" value="Unassembled WGS sequence"/>
</dbReference>
<gene>
    <name evidence="2" type="ORF">E5676_scaffold68G00490</name>
    <name evidence="1" type="ORF">E6C27_scaffold417G00220</name>
</gene>